<dbReference type="Gene3D" id="3.90.180.10">
    <property type="entry name" value="Medium-chain alcohol dehydrogenases, catalytic domain"/>
    <property type="match status" value="1"/>
</dbReference>
<protein>
    <recommendedName>
        <fullName evidence="5">Enoyl reductase (ER) domain-containing protein</fullName>
    </recommendedName>
</protein>
<dbReference type="SUPFAM" id="SSF50129">
    <property type="entry name" value="GroES-like"/>
    <property type="match status" value="1"/>
</dbReference>
<keyword evidence="4" id="KW-1185">Reference proteome</keyword>
<organism evidence="3 4">
    <name type="scientific">Aspergillus sydowii CBS 593.65</name>
    <dbReference type="NCBI Taxonomy" id="1036612"/>
    <lineage>
        <taxon>Eukaryota</taxon>
        <taxon>Fungi</taxon>
        <taxon>Dikarya</taxon>
        <taxon>Ascomycota</taxon>
        <taxon>Pezizomycotina</taxon>
        <taxon>Eurotiomycetes</taxon>
        <taxon>Eurotiomycetidae</taxon>
        <taxon>Eurotiales</taxon>
        <taxon>Aspergillaceae</taxon>
        <taxon>Aspergillus</taxon>
        <taxon>Aspergillus subgen. Nidulantes</taxon>
    </lineage>
</organism>
<dbReference type="EMBL" id="KV878597">
    <property type="protein sequence ID" value="OJJ53423.1"/>
    <property type="molecule type" value="Genomic_DNA"/>
</dbReference>
<proteinExistence type="predicted"/>
<feature type="domain" description="Alcohol dehydrogenase-like C-terminal" evidence="1">
    <location>
        <begin position="196"/>
        <end position="327"/>
    </location>
</feature>
<dbReference type="Gene3D" id="3.40.50.720">
    <property type="entry name" value="NAD(P)-binding Rossmann-like Domain"/>
    <property type="match status" value="1"/>
</dbReference>
<evidence type="ECO:0000313" key="3">
    <source>
        <dbReference type="EMBL" id="OJJ53423.1"/>
    </source>
</evidence>
<dbReference type="GO" id="GO:0016491">
    <property type="term" value="F:oxidoreductase activity"/>
    <property type="evidence" value="ECO:0007669"/>
    <property type="project" value="TreeGrafter"/>
</dbReference>
<dbReference type="Pfam" id="PF08240">
    <property type="entry name" value="ADH_N"/>
    <property type="match status" value="1"/>
</dbReference>
<dbReference type="AlphaFoldDB" id="A0A1L9T2A3"/>
<dbReference type="InterPro" id="IPR036291">
    <property type="entry name" value="NAD(P)-bd_dom_sf"/>
</dbReference>
<dbReference type="GeneID" id="63759156"/>
<dbReference type="RefSeq" id="XP_040697229.1">
    <property type="nucleotide sequence ID" value="XM_040843083.1"/>
</dbReference>
<dbReference type="InterPro" id="IPR011032">
    <property type="entry name" value="GroES-like_sf"/>
</dbReference>
<sequence length="370" mass="39596">MEIALTPKHRALVLEDLGSGFQVKQLPTPQPDTGSAIVRVTTAGVLPYHRDVYNGKRPNSFPAPLVGGFGAIGHVSAVGSDATALKPGQLVYVDCVIRARDDPDSFFLTAIYQGSSDGSKKLMHEVWRNGTFAEYVKVPLENCIMLGQTRLCDNLGYSVHDLMYMAYLLVPFGGLRDIKLEAGETIVVCPATGFYGSLGVQLAAAMGAKVIAMGRSEEKLAKLVKDIQKGLPRADIGTVTITGDEEKDAGALRAFGAADAVLDITPAAASSSTHTKSAIKALRRGGRVSLMGSTGNIGVPQIMINNITLKGKMMYEREAIVHFVKMLERGLFPLGRDLMETKVFSLDSWKAAFDAAAEHNGIGKCVVLEP</sequence>
<reference evidence="4" key="1">
    <citation type="journal article" date="2017" name="Genome Biol.">
        <title>Comparative genomics reveals high biological diversity and specific adaptations in the industrially and medically important fungal genus Aspergillus.</title>
        <authorList>
            <person name="de Vries R.P."/>
            <person name="Riley R."/>
            <person name="Wiebenga A."/>
            <person name="Aguilar-Osorio G."/>
            <person name="Amillis S."/>
            <person name="Uchima C.A."/>
            <person name="Anderluh G."/>
            <person name="Asadollahi M."/>
            <person name="Askin M."/>
            <person name="Barry K."/>
            <person name="Battaglia E."/>
            <person name="Bayram O."/>
            <person name="Benocci T."/>
            <person name="Braus-Stromeyer S.A."/>
            <person name="Caldana C."/>
            <person name="Canovas D."/>
            <person name="Cerqueira G.C."/>
            <person name="Chen F."/>
            <person name="Chen W."/>
            <person name="Choi C."/>
            <person name="Clum A."/>
            <person name="Dos Santos R.A."/>
            <person name="Damasio A.R."/>
            <person name="Diallinas G."/>
            <person name="Emri T."/>
            <person name="Fekete E."/>
            <person name="Flipphi M."/>
            <person name="Freyberg S."/>
            <person name="Gallo A."/>
            <person name="Gournas C."/>
            <person name="Habgood R."/>
            <person name="Hainaut M."/>
            <person name="Harispe M.L."/>
            <person name="Henrissat B."/>
            <person name="Hilden K.S."/>
            <person name="Hope R."/>
            <person name="Hossain A."/>
            <person name="Karabika E."/>
            <person name="Karaffa L."/>
            <person name="Karanyi Z."/>
            <person name="Krasevec N."/>
            <person name="Kuo A."/>
            <person name="Kusch H."/>
            <person name="LaButti K."/>
            <person name="Lagendijk E.L."/>
            <person name="Lapidus A."/>
            <person name="Levasseur A."/>
            <person name="Lindquist E."/>
            <person name="Lipzen A."/>
            <person name="Logrieco A.F."/>
            <person name="MacCabe A."/>
            <person name="Maekelae M.R."/>
            <person name="Malavazi I."/>
            <person name="Melin P."/>
            <person name="Meyer V."/>
            <person name="Mielnichuk N."/>
            <person name="Miskei M."/>
            <person name="Molnar A.P."/>
            <person name="Mule G."/>
            <person name="Ngan C.Y."/>
            <person name="Orejas M."/>
            <person name="Orosz E."/>
            <person name="Ouedraogo J.P."/>
            <person name="Overkamp K.M."/>
            <person name="Park H.-S."/>
            <person name="Perrone G."/>
            <person name="Piumi F."/>
            <person name="Punt P.J."/>
            <person name="Ram A.F."/>
            <person name="Ramon A."/>
            <person name="Rauscher S."/>
            <person name="Record E."/>
            <person name="Riano-Pachon D.M."/>
            <person name="Robert V."/>
            <person name="Roehrig J."/>
            <person name="Ruller R."/>
            <person name="Salamov A."/>
            <person name="Salih N.S."/>
            <person name="Samson R.A."/>
            <person name="Sandor E."/>
            <person name="Sanguinetti M."/>
            <person name="Schuetze T."/>
            <person name="Sepcic K."/>
            <person name="Shelest E."/>
            <person name="Sherlock G."/>
            <person name="Sophianopoulou V."/>
            <person name="Squina F.M."/>
            <person name="Sun H."/>
            <person name="Susca A."/>
            <person name="Todd R.B."/>
            <person name="Tsang A."/>
            <person name="Unkles S.E."/>
            <person name="van de Wiele N."/>
            <person name="van Rossen-Uffink D."/>
            <person name="Oliveira J.V."/>
            <person name="Vesth T.C."/>
            <person name="Visser J."/>
            <person name="Yu J.-H."/>
            <person name="Zhou M."/>
            <person name="Andersen M.R."/>
            <person name="Archer D.B."/>
            <person name="Baker S.E."/>
            <person name="Benoit I."/>
            <person name="Brakhage A.A."/>
            <person name="Braus G.H."/>
            <person name="Fischer R."/>
            <person name="Frisvad J.C."/>
            <person name="Goldman G.H."/>
            <person name="Houbraken J."/>
            <person name="Oakley B."/>
            <person name="Pocsi I."/>
            <person name="Scazzocchio C."/>
            <person name="Seiboth B."/>
            <person name="vanKuyk P.A."/>
            <person name="Wortman J."/>
            <person name="Dyer P.S."/>
            <person name="Grigoriev I.V."/>
        </authorList>
    </citation>
    <scope>NUCLEOTIDE SEQUENCE [LARGE SCALE GENOMIC DNA]</scope>
    <source>
        <strain evidence="4">CBS 593.65</strain>
    </source>
</reference>
<dbReference type="OrthoDB" id="5407715at2759"/>
<evidence type="ECO:0008006" key="5">
    <source>
        <dbReference type="Google" id="ProtNLM"/>
    </source>
</evidence>
<dbReference type="Proteomes" id="UP000184356">
    <property type="component" value="Unassembled WGS sequence"/>
</dbReference>
<dbReference type="CDD" id="cd05188">
    <property type="entry name" value="MDR"/>
    <property type="match status" value="1"/>
</dbReference>
<evidence type="ECO:0000259" key="2">
    <source>
        <dbReference type="Pfam" id="PF08240"/>
    </source>
</evidence>
<dbReference type="InterPro" id="IPR051397">
    <property type="entry name" value="Zn-ADH-like_protein"/>
</dbReference>
<feature type="domain" description="Alcohol dehydrogenase-like N-terminal" evidence="2">
    <location>
        <begin position="34"/>
        <end position="145"/>
    </location>
</feature>
<dbReference type="SUPFAM" id="SSF51735">
    <property type="entry name" value="NAD(P)-binding Rossmann-fold domains"/>
    <property type="match status" value="1"/>
</dbReference>
<dbReference type="PANTHER" id="PTHR43677:SF4">
    <property type="entry name" value="QUINONE OXIDOREDUCTASE-LIKE PROTEIN 2"/>
    <property type="match status" value="1"/>
</dbReference>
<dbReference type="GO" id="GO:0005739">
    <property type="term" value="C:mitochondrion"/>
    <property type="evidence" value="ECO:0007669"/>
    <property type="project" value="TreeGrafter"/>
</dbReference>
<dbReference type="InterPro" id="IPR013149">
    <property type="entry name" value="ADH-like_C"/>
</dbReference>
<dbReference type="PANTHER" id="PTHR43677">
    <property type="entry name" value="SHORT-CHAIN DEHYDROGENASE/REDUCTASE"/>
    <property type="match status" value="1"/>
</dbReference>
<dbReference type="VEuPathDB" id="FungiDB:ASPSYDRAFT_162407"/>
<accession>A0A1L9T2A3</accession>
<gene>
    <name evidence="3" type="ORF">ASPSYDRAFT_162407</name>
</gene>
<evidence type="ECO:0000313" key="4">
    <source>
        <dbReference type="Proteomes" id="UP000184356"/>
    </source>
</evidence>
<name>A0A1L9T2A3_9EURO</name>
<dbReference type="Pfam" id="PF00107">
    <property type="entry name" value="ADH_zinc_N"/>
    <property type="match status" value="1"/>
</dbReference>
<evidence type="ECO:0000259" key="1">
    <source>
        <dbReference type="Pfam" id="PF00107"/>
    </source>
</evidence>
<dbReference type="STRING" id="1036612.A0A1L9T2A3"/>
<dbReference type="InterPro" id="IPR013154">
    <property type="entry name" value="ADH-like_N"/>
</dbReference>